<dbReference type="RefSeq" id="WP_066537699.1">
    <property type="nucleotide sequence ID" value="NZ_CAPVCI010000010.1"/>
</dbReference>
<dbReference type="CDD" id="cd00586">
    <property type="entry name" value="4HBT"/>
    <property type="match status" value="1"/>
</dbReference>
<accession>A0A1Z2XVQ7</accession>
<dbReference type="Proteomes" id="UP000196710">
    <property type="component" value="Chromosome"/>
</dbReference>
<dbReference type="PIRSF" id="PIRSF003230">
    <property type="entry name" value="YbgC"/>
    <property type="match status" value="1"/>
</dbReference>
<dbReference type="Proteomes" id="UP000596035">
    <property type="component" value="Chromosome"/>
</dbReference>
<reference evidence="3" key="1">
    <citation type="journal article" date="2017" name="Genome Announc.">
        <title>High-Quality Whole-Genome Sequences of the Oligo-Mouse-Microbiota Bacterial Community.</title>
        <authorList>
            <person name="Garzetti D."/>
            <person name="Brugiroux S."/>
            <person name="Bunk B."/>
            <person name="Pukall R."/>
            <person name="McCoy K.D."/>
            <person name="Macpherson A.J."/>
            <person name="Stecher B."/>
        </authorList>
    </citation>
    <scope>NUCLEOTIDE SEQUENCE</scope>
    <source>
        <strain evidence="3">KB18</strain>
    </source>
</reference>
<evidence type="ECO:0000313" key="4">
    <source>
        <dbReference type="EMBL" id="QQR31770.1"/>
    </source>
</evidence>
<organism evidence="4 6">
    <name type="scientific">Acutalibacter muris</name>
    <dbReference type="NCBI Taxonomy" id="1796620"/>
    <lineage>
        <taxon>Bacteria</taxon>
        <taxon>Bacillati</taxon>
        <taxon>Bacillota</taxon>
        <taxon>Clostridia</taxon>
        <taxon>Eubacteriales</taxon>
        <taxon>Acutalibacteraceae</taxon>
        <taxon>Acutalibacter</taxon>
    </lineage>
</organism>
<reference evidence="4 6" key="3">
    <citation type="submission" date="2020-11" db="EMBL/GenBank/DDBJ databases">
        <title>Closed and high quality bacterial genomes of the OMM12 community.</title>
        <authorList>
            <person name="Marbouty M."/>
            <person name="Lamy-Besnier Q."/>
            <person name="Debarbieux L."/>
            <person name="Koszul R."/>
        </authorList>
    </citation>
    <scope>NUCLEOTIDE SEQUENCE [LARGE SCALE GENOMIC DNA]</scope>
    <source>
        <strain evidence="4 6">KB18</strain>
    </source>
</reference>
<dbReference type="InterPro" id="IPR029069">
    <property type="entry name" value="HotDog_dom_sf"/>
</dbReference>
<evidence type="ECO:0000313" key="6">
    <source>
        <dbReference type="Proteomes" id="UP000596035"/>
    </source>
</evidence>
<comment type="similarity">
    <text evidence="1">Belongs to the 4-hydroxybenzoyl-CoA thioesterase family.</text>
</comment>
<evidence type="ECO:0000313" key="5">
    <source>
        <dbReference type="Proteomes" id="UP000196710"/>
    </source>
</evidence>
<keyword evidence="2" id="KW-0378">Hydrolase</keyword>
<reference evidence="5" key="2">
    <citation type="submission" date="2017-05" db="EMBL/GenBank/DDBJ databases">
        <title>Improved OligoMM genomes.</title>
        <authorList>
            <person name="Garzetti D."/>
        </authorList>
    </citation>
    <scope>NUCLEOTIDE SEQUENCE [LARGE SCALE GENOMIC DNA]</scope>
    <source>
        <strain evidence="5">KB18</strain>
    </source>
</reference>
<dbReference type="AlphaFoldDB" id="A0A1Z2XVQ7"/>
<dbReference type="GO" id="GO:0047617">
    <property type="term" value="F:fatty acyl-CoA hydrolase activity"/>
    <property type="evidence" value="ECO:0007669"/>
    <property type="project" value="TreeGrafter"/>
</dbReference>
<dbReference type="PANTHER" id="PTHR31793">
    <property type="entry name" value="4-HYDROXYBENZOYL-COA THIOESTERASE FAMILY MEMBER"/>
    <property type="match status" value="1"/>
</dbReference>
<dbReference type="InterPro" id="IPR006684">
    <property type="entry name" value="YbgC/YbaW"/>
</dbReference>
<evidence type="ECO:0000256" key="2">
    <source>
        <dbReference type="ARBA" id="ARBA00022801"/>
    </source>
</evidence>
<evidence type="ECO:0000313" key="3">
    <source>
        <dbReference type="EMBL" id="ASB42479.1"/>
    </source>
</evidence>
<dbReference type="EMBL" id="CP065321">
    <property type="protein sequence ID" value="QQR31770.1"/>
    <property type="molecule type" value="Genomic_DNA"/>
</dbReference>
<sequence>MTIYLRPVHYYETDRMDCVHHSNYIRWFEEARIHFMSENGFPYEGLEAAGVVSPVLSVEASYRSMCRFGDTVEIAVELAAYTGTRIAFSYTVRLSGDLKCFGRTAHCFINEAGRPVSLKKVMPEYHRIASKLLKEKEEK</sequence>
<dbReference type="Pfam" id="PF13279">
    <property type="entry name" value="4HBT_2"/>
    <property type="match status" value="1"/>
</dbReference>
<dbReference type="NCBIfam" id="TIGR00051">
    <property type="entry name" value="YbgC/FadM family acyl-CoA thioesterase"/>
    <property type="match status" value="1"/>
</dbReference>
<keyword evidence="5" id="KW-1185">Reference proteome</keyword>
<protein>
    <submittedName>
        <fullName evidence="4">Acyl-CoA thioesterase</fullName>
    </submittedName>
</protein>
<evidence type="ECO:0000256" key="1">
    <source>
        <dbReference type="ARBA" id="ARBA00005953"/>
    </source>
</evidence>
<name>A0A1Z2XVQ7_9FIRM</name>
<dbReference type="SUPFAM" id="SSF54637">
    <property type="entry name" value="Thioesterase/thiol ester dehydrase-isomerase"/>
    <property type="match status" value="1"/>
</dbReference>
<proteinExistence type="inferred from homology"/>
<dbReference type="EMBL" id="CP021422">
    <property type="protein sequence ID" value="ASB42479.1"/>
    <property type="molecule type" value="Genomic_DNA"/>
</dbReference>
<dbReference type="PANTHER" id="PTHR31793:SF27">
    <property type="entry name" value="NOVEL THIOESTERASE SUPERFAMILY DOMAIN AND SAPOSIN A-TYPE DOMAIN CONTAINING PROTEIN (0610012H03RIK)"/>
    <property type="match status" value="1"/>
</dbReference>
<gene>
    <name evidence="3" type="ORF">ADH66_18595</name>
    <name evidence="4" type="ORF">I5Q82_09010</name>
</gene>
<dbReference type="KEGG" id="amur:ADH66_18595"/>
<dbReference type="Gene3D" id="3.10.129.10">
    <property type="entry name" value="Hotdog Thioesterase"/>
    <property type="match status" value="1"/>
</dbReference>
<dbReference type="InterPro" id="IPR050563">
    <property type="entry name" value="4-hydroxybenzoyl-CoA_TE"/>
</dbReference>